<dbReference type="Proteomes" id="UP000243904">
    <property type="component" value="Chromosome I"/>
</dbReference>
<dbReference type="InterPro" id="IPR006311">
    <property type="entry name" value="TAT_signal"/>
</dbReference>
<name>A0A1H1U5M9_9BRAD</name>
<keyword evidence="1" id="KW-1133">Transmembrane helix</keyword>
<evidence type="ECO:0000313" key="4">
    <source>
        <dbReference type="Proteomes" id="UP000243904"/>
    </source>
</evidence>
<keyword evidence="4" id="KW-1185">Reference proteome</keyword>
<evidence type="ECO:0000259" key="2">
    <source>
        <dbReference type="Pfam" id="PF13501"/>
    </source>
</evidence>
<dbReference type="Gene3D" id="2.60.40.2470">
    <property type="entry name" value="SoxY domain"/>
    <property type="match status" value="1"/>
</dbReference>
<dbReference type="EMBL" id="LT629750">
    <property type="protein sequence ID" value="SDS67790.1"/>
    <property type="molecule type" value="Genomic_DNA"/>
</dbReference>
<protein>
    <submittedName>
        <fullName evidence="3">Sulfur-oxidizing protein SoxY</fullName>
    </submittedName>
</protein>
<accession>A0A1H1U5M9</accession>
<feature type="domain" description="Ig-like SoxY" evidence="2">
    <location>
        <begin position="46"/>
        <end position="154"/>
    </location>
</feature>
<dbReference type="InterPro" id="IPR016568">
    <property type="entry name" value="Sulphur_oxidation_SoxY"/>
</dbReference>
<evidence type="ECO:0000256" key="1">
    <source>
        <dbReference type="SAM" id="Phobius"/>
    </source>
</evidence>
<dbReference type="PIRSF" id="PIRSF010312">
    <property type="entry name" value="Sulphur_oxidation_SoxY"/>
    <property type="match status" value="1"/>
</dbReference>
<dbReference type="Pfam" id="PF13501">
    <property type="entry name" value="SoxY"/>
    <property type="match status" value="1"/>
</dbReference>
<proteinExistence type="predicted"/>
<evidence type="ECO:0000313" key="3">
    <source>
        <dbReference type="EMBL" id="SDS67790.1"/>
    </source>
</evidence>
<dbReference type="InterPro" id="IPR019546">
    <property type="entry name" value="TAT_signal_bac_arc"/>
</dbReference>
<dbReference type="PROSITE" id="PS51318">
    <property type="entry name" value="TAT"/>
    <property type="match status" value="1"/>
</dbReference>
<sequence>MQEPNASTRRQFLGLAGGAAVLGAVPIVTIRPADATPAMLASAMRNVTGEAVVKTGRVKLDIPPLVENGNTVPMTVSVLSPMTPDDYVKSIHVFNEKNPQPNIGNFYLGPRAGRAQIATRIRLADSQKIVAIARLSDDSFWSASIDVVVTLAACTEEVI</sequence>
<dbReference type="InterPro" id="IPR032711">
    <property type="entry name" value="SoxY"/>
</dbReference>
<organism evidence="3 4">
    <name type="scientific">Bradyrhizobium canariense</name>
    <dbReference type="NCBI Taxonomy" id="255045"/>
    <lineage>
        <taxon>Bacteria</taxon>
        <taxon>Pseudomonadati</taxon>
        <taxon>Pseudomonadota</taxon>
        <taxon>Alphaproteobacteria</taxon>
        <taxon>Hyphomicrobiales</taxon>
        <taxon>Nitrobacteraceae</taxon>
        <taxon>Bradyrhizobium</taxon>
    </lineage>
</organism>
<dbReference type="AlphaFoldDB" id="A0A1H1U5M9"/>
<dbReference type="NCBIfam" id="TIGR04487">
    <property type="entry name" value="SoxY_para_1"/>
    <property type="match status" value="1"/>
</dbReference>
<gene>
    <name evidence="3" type="ORF">SAMN05444158_2825</name>
</gene>
<keyword evidence="1" id="KW-0472">Membrane</keyword>
<reference evidence="4" key="1">
    <citation type="submission" date="2016-10" db="EMBL/GenBank/DDBJ databases">
        <authorList>
            <person name="Varghese N."/>
            <person name="Submissions S."/>
        </authorList>
    </citation>
    <scope>NUCLEOTIDE SEQUENCE [LARGE SCALE GENOMIC DNA]</scope>
    <source>
        <strain evidence="4">GAS369</strain>
    </source>
</reference>
<dbReference type="NCBIfam" id="TIGR01409">
    <property type="entry name" value="TAT_signal_seq"/>
    <property type="match status" value="1"/>
</dbReference>
<keyword evidence="1" id="KW-0812">Transmembrane</keyword>
<dbReference type="InterPro" id="IPR030997">
    <property type="entry name" value="SoxY_para_1"/>
</dbReference>
<dbReference type="InterPro" id="IPR038162">
    <property type="entry name" value="SoxY_sf"/>
</dbReference>
<feature type="transmembrane region" description="Helical" evidence="1">
    <location>
        <begin position="12"/>
        <end position="30"/>
    </location>
</feature>